<protein>
    <submittedName>
        <fullName evidence="1">Uncharacterized protein</fullName>
    </submittedName>
</protein>
<dbReference type="EMBL" id="JACSDZ010000010">
    <property type="protein sequence ID" value="KAF7393730.1"/>
    <property type="molecule type" value="Genomic_DNA"/>
</dbReference>
<keyword evidence="2" id="KW-1185">Reference proteome</keyword>
<accession>A0A834JT99</accession>
<comment type="caution">
    <text evidence="1">The sequence shown here is derived from an EMBL/GenBank/DDBJ whole genome shotgun (WGS) entry which is preliminary data.</text>
</comment>
<dbReference type="Proteomes" id="UP000617340">
    <property type="component" value="Unassembled WGS sequence"/>
</dbReference>
<organism evidence="1 2">
    <name type="scientific">Vespula germanica</name>
    <name type="common">German yellow jacket</name>
    <name type="synonym">Paravespula germanica</name>
    <dbReference type="NCBI Taxonomy" id="30212"/>
    <lineage>
        <taxon>Eukaryota</taxon>
        <taxon>Metazoa</taxon>
        <taxon>Ecdysozoa</taxon>
        <taxon>Arthropoda</taxon>
        <taxon>Hexapoda</taxon>
        <taxon>Insecta</taxon>
        <taxon>Pterygota</taxon>
        <taxon>Neoptera</taxon>
        <taxon>Endopterygota</taxon>
        <taxon>Hymenoptera</taxon>
        <taxon>Apocrita</taxon>
        <taxon>Aculeata</taxon>
        <taxon>Vespoidea</taxon>
        <taxon>Vespidae</taxon>
        <taxon>Vespinae</taxon>
        <taxon>Vespula</taxon>
    </lineage>
</organism>
<evidence type="ECO:0000313" key="2">
    <source>
        <dbReference type="Proteomes" id="UP000617340"/>
    </source>
</evidence>
<evidence type="ECO:0000313" key="1">
    <source>
        <dbReference type="EMBL" id="KAF7393730.1"/>
    </source>
</evidence>
<name>A0A834JT99_VESGE</name>
<sequence>MEKSGKMGDGICTTPITVKDRDKMHASLCWACLICDWTKAGIVRNHWDQMEERSCGAGGLKPEKINDLFIRTFTDYGGEEKHQASFILLLFLSRLTLNTVIPRPPSSSVSPRQRHLTLFRKNFIETKGNSRSRITEDSLEGIYPYWSQTRIFYKTSSIEALLSIVNGNLPQSIISEKSYNPPEIGFGEKERRYDTTVAKPERTDSGPCFINRTRTENAMVAWLPSNDGGYWYLWEQGISIRVNPLVLI</sequence>
<gene>
    <name evidence="1" type="ORF">HZH68_010549</name>
</gene>
<proteinExistence type="predicted"/>
<reference evidence="1" key="1">
    <citation type="journal article" date="2020" name="G3 (Bethesda)">
        <title>High-Quality Assemblies for Three Invasive Social Wasps from the &lt;i&gt;Vespula&lt;/i&gt; Genus.</title>
        <authorList>
            <person name="Harrop T.W.R."/>
            <person name="Guhlin J."/>
            <person name="McLaughlin G.M."/>
            <person name="Permina E."/>
            <person name="Stockwell P."/>
            <person name="Gilligan J."/>
            <person name="Le Lec M.F."/>
            <person name="Gruber M.A.M."/>
            <person name="Quinn O."/>
            <person name="Lovegrove M."/>
            <person name="Duncan E.J."/>
            <person name="Remnant E.J."/>
            <person name="Van Eeckhoven J."/>
            <person name="Graham B."/>
            <person name="Knapp R.A."/>
            <person name="Langford K.W."/>
            <person name="Kronenberg Z."/>
            <person name="Press M.O."/>
            <person name="Eacker S.M."/>
            <person name="Wilson-Rankin E.E."/>
            <person name="Purcell J."/>
            <person name="Lester P.J."/>
            <person name="Dearden P.K."/>
        </authorList>
    </citation>
    <scope>NUCLEOTIDE SEQUENCE</scope>
    <source>
        <strain evidence="1">Linc-1</strain>
    </source>
</reference>
<dbReference type="AlphaFoldDB" id="A0A834JT99"/>